<gene>
    <name evidence="1" type="ORF">HUJ06_019303</name>
</gene>
<dbReference type="Proteomes" id="UP000607653">
    <property type="component" value="Unassembled WGS sequence"/>
</dbReference>
<name>A0A822XBY0_NELNU</name>
<accession>A0A822XBY0</accession>
<organism evidence="1 2">
    <name type="scientific">Nelumbo nucifera</name>
    <name type="common">Sacred lotus</name>
    <dbReference type="NCBI Taxonomy" id="4432"/>
    <lineage>
        <taxon>Eukaryota</taxon>
        <taxon>Viridiplantae</taxon>
        <taxon>Streptophyta</taxon>
        <taxon>Embryophyta</taxon>
        <taxon>Tracheophyta</taxon>
        <taxon>Spermatophyta</taxon>
        <taxon>Magnoliopsida</taxon>
        <taxon>Proteales</taxon>
        <taxon>Nelumbonaceae</taxon>
        <taxon>Nelumbo</taxon>
    </lineage>
</organism>
<evidence type="ECO:0000313" key="2">
    <source>
        <dbReference type="Proteomes" id="UP000607653"/>
    </source>
</evidence>
<dbReference type="AlphaFoldDB" id="A0A822XBY0"/>
<dbReference type="SUPFAM" id="SSF55961">
    <property type="entry name" value="Bet v1-like"/>
    <property type="match status" value="1"/>
</dbReference>
<dbReference type="Gene3D" id="3.30.530.20">
    <property type="match status" value="1"/>
</dbReference>
<evidence type="ECO:0000313" key="1">
    <source>
        <dbReference type="EMBL" id="DAD17840.1"/>
    </source>
</evidence>
<reference evidence="1 2" key="1">
    <citation type="journal article" date="2020" name="Mol. Biol. Evol.">
        <title>Distinct Expression and Methylation Patterns for Genes with Different Fates following a Single Whole-Genome Duplication in Flowering Plants.</title>
        <authorList>
            <person name="Shi T."/>
            <person name="Rahmani R.S."/>
            <person name="Gugger P.F."/>
            <person name="Wang M."/>
            <person name="Li H."/>
            <person name="Zhang Y."/>
            <person name="Li Z."/>
            <person name="Wang Q."/>
            <person name="Van de Peer Y."/>
            <person name="Marchal K."/>
            <person name="Chen J."/>
        </authorList>
    </citation>
    <scope>NUCLEOTIDE SEQUENCE [LARGE SCALE GENOMIC DNA]</scope>
    <source>
        <tissue evidence="1">Leaf</tissue>
    </source>
</reference>
<keyword evidence="2" id="KW-1185">Reference proteome</keyword>
<proteinExistence type="predicted"/>
<sequence length="63" mass="6979">MMIGRVVNEMEVGVPADDIWAVYSSPELPRLFVQLMPNVIKKIDILQGDGTGCRSHVHGRKSS</sequence>
<protein>
    <submittedName>
        <fullName evidence="1">Uncharacterized protein</fullName>
    </submittedName>
</protein>
<dbReference type="InterPro" id="IPR023393">
    <property type="entry name" value="START-like_dom_sf"/>
</dbReference>
<comment type="caution">
    <text evidence="1">The sequence shown here is derived from an EMBL/GenBank/DDBJ whole genome shotgun (WGS) entry which is preliminary data.</text>
</comment>
<dbReference type="EMBL" id="DUZY01000001">
    <property type="protein sequence ID" value="DAD17840.1"/>
    <property type="molecule type" value="Genomic_DNA"/>
</dbReference>